<dbReference type="InterPro" id="IPR019775">
    <property type="entry name" value="WD40_repeat_CS"/>
</dbReference>
<evidence type="ECO:0000259" key="1">
    <source>
        <dbReference type="Pfam" id="PF12937"/>
    </source>
</evidence>
<name>A0A1U7ZWC2_NELNU</name>
<dbReference type="Pfam" id="PF12937">
    <property type="entry name" value="F-box-like"/>
    <property type="match status" value="1"/>
</dbReference>
<sequence>MEISSSTNTSSTSVTDLDVDSLAHCASYLSLQDLSNMAMTCKFFRRAAYSDSIWQRWFREHWPQQISSSFLQTSGVREAYLARRSALQQFKFVDPFICQLYSSSRPYNYILLDKNDVYLSQGSVIQIMKIDTLDIPVTLADHNARITCMRLFSLSETSLFRNDTHKKDNALVTSSCDHSIRLWWKGHCQRCFRGHNGPVTTLSEKLLGGYSGKLLASGGEDGTVRLWSLASSGKRGQHALRTTFHGHEKPISLLSVAGHKASLLLSISKDAKVRVWDTTVSSAAHSSCCVGMTSVAGAPVGIKCYESLCYIAAGAFVTAIDLRTMRKVFTAAVHRPKLYSFEMLPSKYMICTGGNYKALLWDVRKNQEEPEPVAELDGHVGPVQFIHMDPYKIVTSGPEDFYVKVWDSETGKQTNSLACCMTEESVPGIGCSATAVNGFQMVTASCGRAAGLLCFRDYTNAARPVPSQEDNQPYKFWEPQLHSDGSDG</sequence>
<dbReference type="InterPro" id="IPR036047">
    <property type="entry name" value="F-box-like_dom_sf"/>
</dbReference>
<dbReference type="PRINTS" id="PR00320">
    <property type="entry name" value="GPROTEINBRPT"/>
</dbReference>
<dbReference type="Proteomes" id="UP000189703">
    <property type="component" value="Unplaced"/>
</dbReference>
<feature type="domain" description="F-box" evidence="1">
    <location>
        <begin position="26"/>
        <end position="58"/>
    </location>
</feature>
<proteinExistence type="predicted"/>
<keyword evidence="2" id="KW-1185">Reference proteome</keyword>
<dbReference type="SUPFAM" id="SSF81383">
    <property type="entry name" value="F-box domain"/>
    <property type="match status" value="1"/>
</dbReference>
<gene>
    <name evidence="3" type="primary">LOC104596910</name>
</gene>
<dbReference type="STRING" id="4432.A0A1U7ZWC2"/>
<dbReference type="PROSITE" id="PS50082">
    <property type="entry name" value="WD_REPEATS_2"/>
    <property type="match status" value="3"/>
</dbReference>
<dbReference type="eggNOG" id="KOG0274">
    <property type="taxonomic scope" value="Eukaryota"/>
</dbReference>
<protein>
    <submittedName>
        <fullName evidence="3">Probable E3 ubiquitin ligase complex SCF subunit sconB</fullName>
    </submittedName>
</protein>
<evidence type="ECO:0000313" key="3">
    <source>
        <dbReference type="RefSeq" id="XP_010256532.1"/>
    </source>
</evidence>
<dbReference type="OrthoDB" id="727118at2759"/>
<dbReference type="InterPro" id="IPR001810">
    <property type="entry name" value="F-box_dom"/>
</dbReference>
<dbReference type="InterPro" id="IPR001680">
    <property type="entry name" value="WD40_rpt"/>
</dbReference>
<dbReference type="PANTHER" id="PTHR22847">
    <property type="entry name" value="WD40 REPEAT PROTEIN"/>
    <property type="match status" value="1"/>
</dbReference>
<dbReference type="InterPro" id="IPR020472">
    <property type="entry name" value="WD40_PAC1"/>
</dbReference>
<organism evidence="2 3">
    <name type="scientific">Nelumbo nucifera</name>
    <name type="common">Sacred lotus</name>
    <dbReference type="NCBI Taxonomy" id="4432"/>
    <lineage>
        <taxon>Eukaryota</taxon>
        <taxon>Viridiplantae</taxon>
        <taxon>Streptophyta</taxon>
        <taxon>Embryophyta</taxon>
        <taxon>Tracheophyta</taxon>
        <taxon>Spermatophyta</taxon>
        <taxon>Magnoliopsida</taxon>
        <taxon>Proteales</taxon>
        <taxon>Nelumbonaceae</taxon>
        <taxon>Nelumbo</taxon>
    </lineage>
</organism>
<dbReference type="InterPro" id="IPR036322">
    <property type="entry name" value="WD40_repeat_dom_sf"/>
</dbReference>
<dbReference type="Gene3D" id="1.20.1280.50">
    <property type="match status" value="1"/>
</dbReference>
<dbReference type="InterPro" id="IPR015943">
    <property type="entry name" value="WD40/YVTN_repeat-like_dom_sf"/>
</dbReference>
<dbReference type="Pfam" id="PF00400">
    <property type="entry name" value="WD40"/>
    <property type="match status" value="3"/>
</dbReference>
<accession>A0A1U7ZWC2</accession>
<dbReference type="PROSITE" id="PS00678">
    <property type="entry name" value="WD_REPEATS_1"/>
    <property type="match status" value="1"/>
</dbReference>
<dbReference type="PROSITE" id="PS50294">
    <property type="entry name" value="WD_REPEATS_REGION"/>
    <property type="match status" value="2"/>
</dbReference>
<reference evidence="3" key="1">
    <citation type="submission" date="2025-08" db="UniProtKB">
        <authorList>
            <consortium name="RefSeq"/>
        </authorList>
    </citation>
    <scope>IDENTIFICATION</scope>
</reference>
<dbReference type="RefSeq" id="XP_010256532.1">
    <property type="nucleotide sequence ID" value="XM_010258230.2"/>
</dbReference>
<dbReference type="OMA" id="RASAYCD"/>
<dbReference type="SUPFAM" id="SSF50978">
    <property type="entry name" value="WD40 repeat-like"/>
    <property type="match status" value="1"/>
</dbReference>
<dbReference type="Gene3D" id="2.130.10.10">
    <property type="entry name" value="YVTN repeat-like/Quinoprotein amine dehydrogenase"/>
    <property type="match status" value="1"/>
</dbReference>
<dbReference type="SMART" id="SM00320">
    <property type="entry name" value="WD40"/>
    <property type="match status" value="5"/>
</dbReference>
<evidence type="ECO:0000313" key="2">
    <source>
        <dbReference type="Proteomes" id="UP000189703"/>
    </source>
</evidence>
<dbReference type="PANTHER" id="PTHR22847:SF746">
    <property type="entry name" value="OS01G0185400 PROTEIN"/>
    <property type="match status" value="1"/>
</dbReference>
<dbReference type="GeneID" id="104596910"/>
<dbReference type="KEGG" id="nnu:104596910"/>
<dbReference type="AlphaFoldDB" id="A0A1U7ZWC2"/>